<dbReference type="SUPFAM" id="SSF141694">
    <property type="entry name" value="AF2212/PG0164-like"/>
    <property type="match status" value="1"/>
</dbReference>
<dbReference type="Proteomes" id="UP000636956">
    <property type="component" value="Unassembled WGS sequence"/>
</dbReference>
<sequence length="157" mass="16602">MEEGGEHEKLPPPGPQVVLVRVDRRQIGGPQRVHEHILLGTTCAQPSGSRMSRAGTSVSGRSAYHVVMGAEELRFQATIGAEVKGETWSCVEVPGSAEFFGTGKTVRVDASVDDVVLENVGAMVTGTGGHMVSLNAKVRKALGKDIGDPVEVTITKR</sequence>
<accession>A0A917PS56</accession>
<dbReference type="Pfam" id="PF08922">
    <property type="entry name" value="DUF1905"/>
    <property type="match status" value="1"/>
</dbReference>
<dbReference type="EMBL" id="BMMD01000019">
    <property type="protein sequence ID" value="GGJ88999.1"/>
    <property type="molecule type" value="Genomic_DNA"/>
</dbReference>
<reference evidence="1" key="1">
    <citation type="journal article" date="2014" name="Int. J. Syst. Evol. Microbiol.">
        <title>Complete genome sequence of Corynebacterium casei LMG S-19264T (=DSM 44701T), isolated from a smear-ripened cheese.</title>
        <authorList>
            <consortium name="US DOE Joint Genome Institute (JGI-PGF)"/>
            <person name="Walter F."/>
            <person name="Albersmeier A."/>
            <person name="Kalinowski J."/>
            <person name="Ruckert C."/>
        </authorList>
    </citation>
    <scope>NUCLEOTIDE SEQUENCE</scope>
    <source>
        <strain evidence="1">CGMCC 1.8984</strain>
    </source>
</reference>
<evidence type="ECO:0000313" key="2">
    <source>
        <dbReference type="Proteomes" id="UP000636956"/>
    </source>
</evidence>
<protein>
    <recommendedName>
        <fullName evidence="3">DUF1905 domain-containing protein</fullName>
    </recommendedName>
</protein>
<keyword evidence="2" id="KW-1185">Reference proteome</keyword>
<proteinExistence type="predicted"/>
<comment type="caution">
    <text evidence="1">The sequence shown here is derived from an EMBL/GenBank/DDBJ whole genome shotgun (WGS) entry which is preliminary data.</text>
</comment>
<dbReference type="Gene3D" id="2.40.30.100">
    <property type="entry name" value="AF2212/PG0164-like"/>
    <property type="match status" value="1"/>
</dbReference>
<dbReference type="InterPro" id="IPR037079">
    <property type="entry name" value="AF2212/PG0164-like_sf"/>
</dbReference>
<evidence type="ECO:0000313" key="1">
    <source>
        <dbReference type="EMBL" id="GGJ88999.1"/>
    </source>
</evidence>
<name>A0A917PS56_9MICO</name>
<evidence type="ECO:0008006" key="3">
    <source>
        <dbReference type="Google" id="ProtNLM"/>
    </source>
</evidence>
<organism evidence="1 2">
    <name type="scientific">Agromyces bauzanensis</name>
    <dbReference type="NCBI Taxonomy" id="1308924"/>
    <lineage>
        <taxon>Bacteria</taxon>
        <taxon>Bacillati</taxon>
        <taxon>Actinomycetota</taxon>
        <taxon>Actinomycetes</taxon>
        <taxon>Micrococcales</taxon>
        <taxon>Microbacteriaceae</taxon>
        <taxon>Agromyces</taxon>
    </lineage>
</organism>
<gene>
    <name evidence="1" type="ORF">GCM10011372_29450</name>
</gene>
<reference evidence="1" key="2">
    <citation type="submission" date="2020-09" db="EMBL/GenBank/DDBJ databases">
        <authorList>
            <person name="Sun Q."/>
            <person name="Zhou Y."/>
        </authorList>
    </citation>
    <scope>NUCLEOTIDE SEQUENCE</scope>
    <source>
        <strain evidence="1">CGMCC 1.8984</strain>
    </source>
</reference>
<dbReference type="InterPro" id="IPR015018">
    <property type="entry name" value="DUF1905"/>
</dbReference>
<dbReference type="AlphaFoldDB" id="A0A917PS56"/>